<protein>
    <submittedName>
        <fullName evidence="2">Uncharacterized protein</fullName>
    </submittedName>
</protein>
<keyword evidence="3" id="KW-1185">Reference proteome</keyword>
<evidence type="ECO:0000313" key="3">
    <source>
        <dbReference type="Proteomes" id="UP001054837"/>
    </source>
</evidence>
<dbReference type="EMBL" id="BPLQ01012237">
    <property type="protein sequence ID" value="GIY63869.1"/>
    <property type="molecule type" value="Genomic_DNA"/>
</dbReference>
<gene>
    <name evidence="2" type="ORF">CDAR_261751</name>
</gene>
<name>A0AAV4V1V3_9ARAC</name>
<feature type="compositionally biased region" description="Polar residues" evidence="1">
    <location>
        <begin position="94"/>
        <end position="105"/>
    </location>
</feature>
<organism evidence="2 3">
    <name type="scientific">Caerostris darwini</name>
    <dbReference type="NCBI Taxonomy" id="1538125"/>
    <lineage>
        <taxon>Eukaryota</taxon>
        <taxon>Metazoa</taxon>
        <taxon>Ecdysozoa</taxon>
        <taxon>Arthropoda</taxon>
        <taxon>Chelicerata</taxon>
        <taxon>Arachnida</taxon>
        <taxon>Araneae</taxon>
        <taxon>Araneomorphae</taxon>
        <taxon>Entelegynae</taxon>
        <taxon>Araneoidea</taxon>
        <taxon>Araneidae</taxon>
        <taxon>Caerostris</taxon>
    </lineage>
</organism>
<accession>A0AAV4V1V3</accession>
<dbReference type="Proteomes" id="UP001054837">
    <property type="component" value="Unassembled WGS sequence"/>
</dbReference>
<proteinExistence type="predicted"/>
<evidence type="ECO:0000256" key="1">
    <source>
        <dbReference type="SAM" id="MobiDB-lite"/>
    </source>
</evidence>
<dbReference type="AlphaFoldDB" id="A0AAV4V1V3"/>
<comment type="caution">
    <text evidence="2">The sequence shown here is derived from an EMBL/GenBank/DDBJ whole genome shotgun (WGS) entry which is preliminary data.</text>
</comment>
<reference evidence="2 3" key="1">
    <citation type="submission" date="2021-06" db="EMBL/GenBank/DDBJ databases">
        <title>Caerostris darwini draft genome.</title>
        <authorList>
            <person name="Kono N."/>
            <person name="Arakawa K."/>
        </authorList>
    </citation>
    <scope>NUCLEOTIDE SEQUENCE [LARGE SCALE GENOMIC DNA]</scope>
</reference>
<evidence type="ECO:0000313" key="2">
    <source>
        <dbReference type="EMBL" id="GIY63869.1"/>
    </source>
</evidence>
<sequence>MGPAGGLNKLSRHSLETCRDNDKRAEQIAFLPGEFVVGQTQKIHRSLPLSSFALIAGSQQGMPHTEVCPTLQTSKYNYQTQQQQWICPKHTQTRRQQNQLSTQERNPMFKKAPNPQFLCRDHYFDSDDKLHVCLTSGR</sequence>
<feature type="region of interest" description="Disordered" evidence="1">
    <location>
        <begin position="90"/>
        <end position="109"/>
    </location>
</feature>